<organism evidence="1 2">
    <name type="scientific">Mycoplasmopsis canis</name>
    <dbReference type="NCBI Taxonomy" id="29555"/>
    <lineage>
        <taxon>Bacteria</taxon>
        <taxon>Bacillati</taxon>
        <taxon>Mycoplasmatota</taxon>
        <taxon>Mycoplasmoidales</taxon>
        <taxon>Metamycoplasmataceae</taxon>
        <taxon>Mycoplasmopsis</taxon>
    </lineage>
</organism>
<reference evidence="1 2" key="1">
    <citation type="submission" date="2019-01" db="EMBL/GenBank/DDBJ databases">
        <authorList>
            <consortium name="Pathogen Informatics"/>
        </authorList>
    </citation>
    <scope>NUCLEOTIDE SEQUENCE [LARGE SCALE GENOMIC DNA]</scope>
    <source>
        <strain evidence="1 2">NCTC10146</strain>
    </source>
</reference>
<dbReference type="InterPro" id="IPR010994">
    <property type="entry name" value="RuvA_2-like"/>
</dbReference>
<dbReference type="AlphaFoldDB" id="A0A449AQX2"/>
<evidence type="ECO:0000313" key="1">
    <source>
        <dbReference type="EMBL" id="VEU68766.1"/>
    </source>
</evidence>
<dbReference type="NCBIfam" id="NF045978">
    <property type="entry name" value="ComEA_MAG0490"/>
    <property type="match status" value="1"/>
</dbReference>
<sequence>MKKGFWKFIFSVLFIAIVSSTIFIIQQYNVNNLVQSDKNIKNEIYVYYVSGAVKHNGIYKSLKQLTYRELFFNVKINELADISRFRLNNFVPNNEKIYVPYANFKLKWINFENIKQLEPLKLSNKISNSLLSLRKERFSITWSEIERLPGIGPKTLEKLKNFLDLK</sequence>
<evidence type="ECO:0000313" key="2">
    <source>
        <dbReference type="Proteomes" id="UP000290495"/>
    </source>
</evidence>
<dbReference type="RefSeq" id="WP_004794598.1">
    <property type="nucleotide sequence ID" value="NZ_LR215010.1"/>
</dbReference>
<gene>
    <name evidence="1" type="ORF">NCTC10146_00219</name>
</gene>
<accession>A0A449AQX2</accession>
<dbReference type="EMBL" id="LR215010">
    <property type="protein sequence ID" value="VEU68766.1"/>
    <property type="molecule type" value="Genomic_DNA"/>
</dbReference>
<protein>
    <submittedName>
        <fullName evidence="1">Uncharacterized protein</fullName>
    </submittedName>
</protein>
<dbReference type="Proteomes" id="UP000290495">
    <property type="component" value="Chromosome"/>
</dbReference>
<proteinExistence type="predicted"/>
<dbReference type="SUPFAM" id="SSF47781">
    <property type="entry name" value="RuvA domain 2-like"/>
    <property type="match status" value="1"/>
</dbReference>
<name>A0A449AQX2_9BACT</name>